<accession>A0ABN3JCJ4</accession>
<evidence type="ECO:0000256" key="1">
    <source>
        <dbReference type="SAM" id="MobiDB-lite"/>
    </source>
</evidence>
<name>A0ABN3JCJ4_9ACTN</name>
<feature type="region of interest" description="Disordered" evidence="1">
    <location>
        <begin position="1"/>
        <end position="31"/>
    </location>
</feature>
<gene>
    <name evidence="2" type="ORF">GCM10010191_44440</name>
</gene>
<organism evidence="2 3">
    <name type="scientific">Actinomadura vinacea</name>
    <dbReference type="NCBI Taxonomy" id="115336"/>
    <lineage>
        <taxon>Bacteria</taxon>
        <taxon>Bacillati</taxon>
        <taxon>Actinomycetota</taxon>
        <taxon>Actinomycetes</taxon>
        <taxon>Streptosporangiales</taxon>
        <taxon>Thermomonosporaceae</taxon>
        <taxon>Actinomadura</taxon>
    </lineage>
</organism>
<sequence length="210" mass="22987">MGSPSAGAYDPDGGRNDGSRTGNLNDYDREAVADLTNERVRQLYDHYRSSGQIEKHPELAAQYRLNQREEQTGGKTVEVENFDGFEQKPAPGRPGWNKAAAEGFKFDGDALRSLSKTIGDDLQSLTGRRDGFRFLQTWPGPDGCGGDAGNHTNGSKMKVTSDRIRAAAEVQLTAVMDAMNGIMENLRATCDQVEDGEQANVGMVKETWRV</sequence>
<dbReference type="Proteomes" id="UP001501231">
    <property type="component" value="Unassembled WGS sequence"/>
</dbReference>
<evidence type="ECO:0000313" key="3">
    <source>
        <dbReference type="Proteomes" id="UP001501231"/>
    </source>
</evidence>
<comment type="caution">
    <text evidence="2">The sequence shown here is derived from an EMBL/GenBank/DDBJ whole genome shotgun (WGS) entry which is preliminary data.</text>
</comment>
<reference evidence="2 3" key="1">
    <citation type="journal article" date="2019" name="Int. J. Syst. Evol. Microbiol.">
        <title>The Global Catalogue of Microorganisms (GCM) 10K type strain sequencing project: providing services to taxonomists for standard genome sequencing and annotation.</title>
        <authorList>
            <consortium name="The Broad Institute Genomics Platform"/>
            <consortium name="The Broad Institute Genome Sequencing Center for Infectious Disease"/>
            <person name="Wu L."/>
            <person name="Ma J."/>
        </authorList>
    </citation>
    <scope>NUCLEOTIDE SEQUENCE [LARGE SCALE GENOMIC DNA]</scope>
    <source>
        <strain evidence="2 3">JCM 3325</strain>
    </source>
</reference>
<evidence type="ECO:0008006" key="4">
    <source>
        <dbReference type="Google" id="ProtNLM"/>
    </source>
</evidence>
<dbReference type="EMBL" id="BAAARW010000016">
    <property type="protein sequence ID" value="GAA2426915.1"/>
    <property type="molecule type" value="Genomic_DNA"/>
</dbReference>
<proteinExistence type="predicted"/>
<evidence type="ECO:0000313" key="2">
    <source>
        <dbReference type="EMBL" id="GAA2426915.1"/>
    </source>
</evidence>
<keyword evidence="3" id="KW-1185">Reference proteome</keyword>
<protein>
    <recommendedName>
        <fullName evidence="4">WXG100 family type VII secretion target</fullName>
    </recommendedName>
</protein>
<dbReference type="RefSeq" id="WP_344591262.1">
    <property type="nucleotide sequence ID" value="NZ_BAAARW010000016.1"/>
</dbReference>